<reference evidence="7" key="1">
    <citation type="submission" date="2023-06" db="EMBL/GenBank/DDBJ databases">
        <title>Genome-scale phylogeny and comparative genomics of the fungal order Sordariales.</title>
        <authorList>
            <consortium name="Lawrence Berkeley National Laboratory"/>
            <person name="Hensen N."/>
            <person name="Bonometti L."/>
            <person name="Westerberg I."/>
            <person name="Brannstrom I.O."/>
            <person name="Guillou S."/>
            <person name="Cros-Aarteil S."/>
            <person name="Calhoun S."/>
            <person name="Haridas S."/>
            <person name="Kuo A."/>
            <person name="Mondo S."/>
            <person name="Pangilinan J."/>
            <person name="Riley R."/>
            <person name="Labutti K."/>
            <person name="Andreopoulos B."/>
            <person name="Lipzen A."/>
            <person name="Chen C."/>
            <person name="Yanf M."/>
            <person name="Daum C."/>
            <person name="Ng V."/>
            <person name="Clum A."/>
            <person name="Steindorff A."/>
            <person name="Ohm R."/>
            <person name="Martin F."/>
            <person name="Silar P."/>
            <person name="Natvig D."/>
            <person name="Lalanne C."/>
            <person name="Gautier V."/>
            <person name="Ament-Velasquez S.L."/>
            <person name="Kruys A."/>
            <person name="Hutchinson M.I."/>
            <person name="Powell A.J."/>
            <person name="Barry K."/>
            <person name="Miller A.N."/>
            <person name="Grigoriev I.V."/>
            <person name="Debuchy R."/>
            <person name="Gladieux P."/>
            <person name="Thoren M.H."/>
            <person name="Johannesson H."/>
        </authorList>
    </citation>
    <scope>NUCLEOTIDE SEQUENCE</scope>
    <source>
        <strain evidence="7">SMH2532-1</strain>
    </source>
</reference>
<feature type="transmembrane region" description="Helical" evidence="6">
    <location>
        <begin position="44"/>
        <end position="66"/>
    </location>
</feature>
<keyword evidence="2 6" id="KW-0812">Transmembrane</keyword>
<evidence type="ECO:0000256" key="1">
    <source>
        <dbReference type="ARBA" id="ARBA00004141"/>
    </source>
</evidence>
<evidence type="ECO:0000256" key="2">
    <source>
        <dbReference type="ARBA" id="ARBA00022692"/>
    </source>
</evidence>
<feature type="transmembrane region" description="Helical" evidence="6">
    <location>
        <begin position="17"/>
        <end position="37"/>
    </location>
</feature>
<feature type="transmembrane region" description="Helical" evidence="6">
    <location>
        <begin position="119"/>
        <end position="136"/>
    </location>
</feature>
<sequence>MSDHVVKFSFYLYEPNIGANAAFMVLFGIVSVGHVFFMARKRTWYFIPFVIGCLFEAIGYLGRIISANQAPNFTLGPYIVQTLLILLAPALFAASIYMVLGRLIRMLQAEKHSLIRINWLTKVFVLGDVLSFLAQSGGGGILAKAGSKEDQDLGNLIVLAGLGIQVVFFGLFIITTIIFHVRIAKNPTAKSFSVTVPWRMFIWVLYFSSFLILIRSVFRMVEFGMGYDGLFHQHEAFLFALDGALMFLTCASFLWYHPGRILVDYKNDRVPSDVESSGYLMIAPGTRQKPDQTTTDDGSNYQG</sequence>
<dbReference type="Proteomes" id="UP001174936">
    <property type="component" value="Unassembled WGS sequence"/>
</dbReference>
<keyword evidence="4 6" id="KW-0472">Membrane</keyword>
<feature type="region of interest" description="Disordered" evidence="5">
    <location>
        <begin position="284"/>
        <end position="303"/>
    </location>
</feature>
<evidence type="ECO:0000256" key="3">
    <source>
        <dbReference type="ARBA" id="ARBA00022989"/>
    </source>
</evidence>
<dbReference type="GO" id="GO:0016020">
    <property type="term" value="C:membrane"/>
    <property type="evidence" value="ECO:0007669"/>
    <property type="project" value="UniProtKB-SubCell"/>
</dbReference>
<protein>
    <submittedName>
        <fullName evidence="7">RTA1 like protein-domain-containing protein</fullName>
    </submittedName>
</protein>
<accession>A0AA40CJ11</accession>
<proteinExistence type="predicted"/>
<feature type="compositionally biased region" description="Polar residues" evidence="5">
    <location>
        <begin position="291"/>
        <end position="303"/>
    </location>
</feature>
<dbReference type="Pfam" id="PF04479">
    <property type="entry name" value="RTA1"/>
    <property type="match status" value="1"/>
</dbReference>
<dbReference type="InterPro" id="IPR007568">
    <property type="entry name" value="RTA1"/>
</dbReference>
<comment type="subcellular location">
    <subcellularLocation>
        <location evidence="1">Membrane</location>
        <topology evidence="1">Multi-pass membrane protein</topology>
    </subcellularLocation>
</comment>
<evidence type="ECO:0000256" key="6">
    <source>
        <dbReference type="SAM" id="Phobius"/>
    </source>
</evidence>
<gene>
    <name evidence="7" type="ORF">B0T16DRAFT_418325</name>
</gene>
<keyword evidence="8" id="KW-1185">Reference proteome</keyword>
<evidence type="ECO:0000313" key="8">
    <source>
        <dbReference type="Proteomes" id="UP001174936"/>
    </source>
</evidence>
<dbReference type="EMBL" id="JAULSV010000006">
    <property type="protein sequence ID" value="KAK0640701.1"/>
    <property type="molecule type" value="Genomic_DNA"/>
</dbReference>
<evidence type="ECO:0000256" key="4">
    <source>
        <dbReference type="ARBA" id="ARBA00023136"/>
    </source>
</evidence>
<feature type="transmembrane region" description="Helical" evidence="6">
    <location>
        <begin position="200"/>
        <end position="218"/>
    </location>
</feature>
<evidence type="ECO:0000313" key="7">
    <source>
        <dbReference type="EMBL" id="KAK0640701.1"/>
    </source>
</evidence>
<feature type="transmembrane region" description="Helical" evidence="6">
    <location>
        <begin position="238"/>
        <end position="256"/>
    </location>
</feature>
<dbReference type="PANTHER" id="PTHR31465:SF35">
    <property type="entry name" value="RTA1 DOMAIN PROTEIN-RELATED"/>
    <property type="match status" value="1"/>
</dbReference>
<evidence type="ECO:0000256" key="5">
    <source>
        <dbReference type="SAM" id="MobiDB-lite"/>
    </source>
</evidence>
<organism evidence="7 8">
    <name type="scientific">Cercophora newfieldiana</name>
    <dbReference type="NCBI Taxonomy" id="92897"/>
    <lineage>
        <taxon>Eukaryota</taxon>
        <taxon>Fungi</taxon>
        <taxon>Dikarya</taxon>
        <taxon>Ascomycota</taxon>
        <taxon>Pezizomycotina</taxon>
        <taxon>Sordariomycetes</taxon>
        <taxon>Sordariomycetidae</taxon>
        <taxon>Sordariales</taxon>
        <taxon>Lasiosphaeriaceae</taxon>
        <taxon>Cercophora</taxon>
    </lineage>
</organism>
<keyword evidence="3 6" id="KW-1133">Transmembrane helix</keyword>
<comment type="caution">
    <text evidence="7">The sequence shown here is derived from an EMBL/GenBank/DDBJ whole genome shotgun (WGS) entry which is preliminary data.</text>
</comment>
<feature type="transmembrane region" description="Helical" evidence="6">
    <location>
        <begin position="156"/>
        <end position="179"/>
    </location>
</feature>
<name>A0AA40CJ11_9PEZI</name>
<dbReference type="AlphaFoldDB" id="A0AA40CJ11"/>
<dbReference type="PANTHER" id="PTHR31465">
    <property type="entry name" value="PROTEIN RTA1-RELATED"/>
    <property type="match status" value="1"/>
</dbReference>
<feature type="transmembrane region" description="Helical" evidence="6">
    <location>
        <begin position="78"/>
        <end position="99"/>
    </location>
</feature>